<dbReference type="Proteomes" id="UP000054549">
    <property type="component" value="Unassembled WGS sequence"/>
</dbReference>
<gene>
    <name evidence="1" type="ORF">M378DRAFT_800688</name>
</gene>
<dbReference type="AlphaFoldDB" id="A0A0C2SGC3"/>
<reference evidence="1 2" key="1">
    <citation type="submission" date="2014-04" db="EMBL/GenBank/DDBJ databases">
        <title>Evolutionary Origins and Diversification of the Mycorrhizal Mutualists.</title>
        <authorList>
            <consortium name="DOE Joint Genome Institute"/>
            <consortium name="Mycorrhizal Genomics Consortium"/>
            <person name="Kohler A."/>
            <person name="Kuo A."/>
            <person name="Nagy L.G."/>
            <person name="Floudas D."/>
            <person name="Copeland A."/>
            <person name="Barry K.W."/>
            <person name="Cichocki N."/>
            <person name="Veneault-Fourrey C."/>
            <person name="LaButti K."/>
            <person name="Lindquist E.A."/>
            <person name="Lipzen A."/>
            <person name="Lundell T."/>
            <person name="Morin E."/>
            <person name="Murat C."/>
            <person name="Riley R."/>
            <person name="Ohm R."/>
            <person name="Sun H."/>
            <person name="Tunlid A."/>
            <person name="Henrissat B."/>
            <person name="Grigoriev I.V."/>
            <person name="Hibbett D.S."/>
            <person name="Martin F."/>
        </authorList>
    </citation>
    <scope>NUCLEOTIDE SEQUENCE [LARGE SCALE GENOMIC DNA]</scope>
    <source>
        <strain evidence="1 2">Koide BX008</strain>
    </source>
</reference>
<accession>A0A0C2SGC3</accession>
<keyword evidence="2" id="KW-1185">Reference proteome</keyword>
<evidence type="ECO:0000313" key="2">
    <source>
        <dbReference type="Proteomes" id="UP000054549"/>
    </source>
</evidence>
<dbReference type="EMBL" id="KN818274">
    <property type="protein sequence ID" value="KIL62155.1"/>
    <property type="molecule type" value="Genomic_DNA"/>
</dbReference>
<organism evidence="1 2">
    <name type="scientific">Amanita muscaria (strain Koide BX008)</name>
    <dbReference type="NCBI Taxonomy" id="946122"/>
    <lineage>
        <taxon>Eukaryota</taxon>
        <taxon>Fungi</taxon>
        <taxon>Dikarya</taxon>
        <taxon>Basidiomycota</taxon>
        <taxon>Agaricomycotina</taxon>
        <taxon>Agaricomycetes</taxon>
        <taxon>Agaricomycetidae</taxon>
        <taxon>Agaricales</taxon>
        <taxon>Pluteineae</taxon>
        <taxon>Amanitaceae</taxon>
        <taxon>Amanita</taxon>
    </lineage>
</organism>
<sequence>MPSIPWDWHLVHCPLGQLKSQAKRDHPIRQLSHWVRCWGRSTFPERQRNGLYNDTLPCSGKLWNQHRR</sequence>
<dbReference type="HOGENOM" id="CLU_2793463_0_0_1"/>
<dbReference type="InParanoid" id="A0A0C2SGC3"/>
<evidence type="ECO:0000313" key="1">
    <source>
        <dbReference type="EMBL" id="KIL62155.1"/>
    </source>
</evidence>
<proteinExistence type="predicted"/>
<name>A0A0C2SGC3_AMAMK</name>
<protein>
    <submittedName>
        <fullName evidence="1">Uncharacterized protein</fullName>
    </submittedName>
</protein>